<keyword evidence="6" id="KW-1185">Reference proteome</keyword>
<dbReference type="EMBL" id="SMLL01000002">
    <property type="protein sequence ID" value="TFZ03409.1"/>
    <property type="molecule type" value="Genomic_DNA"/>
</dbReference>
<dbReference type="OrthoDB" id="9775851at2"/>
<keyword evidence="2 3" id="KW-0378">Hydrolase</keyword>
<dbReference type="AlphaFoldDB" id="A0A4Z0BZM1"/>
<dbReference type="InterPro" id="IPR002018">
    <property type="entry name" value="CarbesteraseB"/>
</dbReference>
<reference evidence="5 6" key="1">
    <citation type="submission" date="2019-03" db="EMBL/GenBank/DDBJ databases">
        <title>Ramlibacter rhizophilus CCTCC AB2015357, whole genome shotgun sequence.</title>
        <authorList>
            <person name="Zhang X."/>
            <person name="Feng G."/>
            <person name="Zhu H."/>
        </authorList>
    </citation>
    <scope>NUCLEOTIDE SEQUENCE [LARGE SCALE GENOMIC DNA]</scope>
    <source>
        <strain evidence="5 6">CCTCC AB2015357</strain>
    </source>
</reference>
<dbReference type="PROSITE" id="PS00122">
    <property type="entry name" value="CARBOXYLESTERASE_B_1"/>
    <property type="match status" value="1"/>
</dbReference>
<dbReference type="InterPro" id="IPR029058">
    <property type="entry name" value="AB_hydrolase_fold"/>
</dbReference>
<feature type="domain" description="Carboxylesterase type B" evidence="4">
    <location>
        <begin position="319"/>
        <end position="414"/>
    </location>
</feature>
<dbReference type="Pfam" id="PF00135">
    <property type="entry name" value="COesterase"/>
    <property type="match status" value="2"/>
</dbReference>
<accession>A0A4Z0BZM1</accession>
<dbReference type="RefSeq" id="WP_135284208.1">
    <property type="nucleotide sequence ID" value="NZ_SMLL01000002.1"/>
</dbReference>
<sequence length="419" mass="44953">MSPTVRATMPQGTVTGLREAACCRFSAIPYAQAPVAELRFKPPLPATWKGELDATRPGPVAPQLPSRLRGAMGDFAAPQSEDCLHLTVWTPAPDRARRPVLVWLHGGAWQSGGGAVDWYDGARLAVRGDIVVVAPNYRLAGLGWLAPEGGTANLGILDQELALDWVARHIEAFGGDPDRVTVMGQSAGGMSIANLLMRGQPKFQRAVLQSASLGRGMRSAAQAAEIARIFLRAAGAHNVEEARRLPVAALLEAQKAPDVLAWLAAENAHRALFGPVADGEVLPADEQAALKRASGRVDSVAGYTADEMNAFPTPSAPGLGDEVFGAPARRWAADAAAQGRRAWSFRFDHAPNERFGACHCIELPFVFGTVEAFKDAPMLQGLRPEEAVRLVTEMQQAWIGFIRDGDPGWPEWPQQKVFA</sequence>
<dbReference type="PANTHER" id="PTHR43918:SF4">
    <property type="entry name" value="CARBOXYLIC ESTER HYDROLASE"/>
    <property type="match status" value="1"/>
</dbReference>
<dbReference type="GO" id="GO:0052689">
    <property type="term" value="F:carboxylic ester hydrolase activity"/>
    <property type="evidence" value="ECO:0007669"/>
    <property type="project" value="TreeGrafter"/>
</dbReference>
<comment type="caution">
    <text evidence="5">The sequence shown here is derived from an EMBL/GenBank/DDBJ whole genome shotgun (WGS) entry which is preliminary data.</text>
</comment>
<evidence type="ECO:0000313" key="6">
    <source>
        <dbReference type="Proteomes" id="UP000297564"/>
    </source>
</evidence>
<evidence type="ECO:0000259" key="4">
    <source>
        <dbReference type="Pfam" id="PF00135"/>
    </source>
</evidence>
<protein>
    <recommendedName>
        <fullName evidence="3">Carboxylic ester hydrolase</fullName>
        <ecNumber evidence="3">3.1.1.-</ecNumber>
    </recommendedName>
</protein>
<dbReference type="InterPro" id="IPR019826">
    <property type="entry name" value="Carboxylesterase_B_AS"/>
</dbReference>
<gene>
    <name evidence="5" type="ORF">EZ242_05880</name>
</gene>
<dbReference type="SUPFAM" id="SSF53474">
    <property type="entry name" value="alpha/beta-Hydrolases"/>
    <property type="match status" value="1"/>
</dbReference>
<name>A0A4Z0BZM1_9BURK</name>
<evidence type="ECO:0000256" key="2">
    <source>
        <dbReference type="ARBA" id="ARBA00022801"/>
    </source>
</evidence>
<evidence type="ECO:0000256" key="3">
    <source>
        <dbReference type="RuleBase" id="RU361235"/>
    </source>
</evidence>
<dbReference type="Gene3D" id="3.40.50.1820">
    <property type="entry name" value="alpha/beta hydrolase"/>
    <property type="match status" value="2"/>
</dbReference>
<evidence type="ECO:0000256" key="1">
    <source>
        <dbReference type="ARBA" id="ARBA00005964"/>
    </source>
</evidence>
<proteinExistence type="inferred from homology"/>
<feature type="domain" description="Carboxylesterase type B" evidence="4">
    <location>
        <begin position="8"/>
        <end position="311"/>
    </location>
</feature>
<dbReference type="EC" id="3.1.1.-" evidence="3"/>
<dbReference type="InterPro" id="IPR050654">
    <property type="entry name" value="AChE-related_enzymes"/>
</dbReference>
<evidence type="ECO:0000313" key="5">
    <source>
        <dbReference type="EMBL" id="TFZ03409.1"/>
    </source>
</evidence>
<comment type="similarity">
    <text evidence="1 3">Belongs to the type-B carboxylesterase/lipase family.</text>
</comment>
<dbReference type="Proteomes" id="UP000297564">
    <property type="component" value="Unassembled WGS sequence"/>
</dbReference>
<dbReference type="PANTHER" id="PTHR43918">
    <property type="entry name" value="ACETYLCHOLINESTERASE"/>
    <property type="match status" value="1"/>
</dbReference>
<organism evidence="5 6">
    <name type="scientific">Ramlibacter rhizophilus</name>
    <dbReference type="NCBI Taxonomy" id="1781167"/>
    <lineage>
        <taxon>Bacteria</taxon>
        <taxon>Pseudomonadati</taxon>
        <taxon>Pseudomonadota</taxon>
        <taxon>Betaproteobacteria</taxon>
        <taxon>Burkholderiales</taxon>
        <taxon>Comamonadaceae</taxon>
        <taxon>Ramlibacter</taxon>
    </lineage>
</organism>